<evidence type="ECO:0000256" key="2">
    <source>
        <dbReference type="ARBA" id="ARBA00022741"/>
    </source>
</evidence>
<dbReference type="EMBL" id="BMNI01000005">
    <property type="protein sequence ID" value="GGO90381.1"/>
    <property type="molecule type" value="Genomic_DNA"/>
</dbReference>
<dbReference type="Proteomes" id="UP000655410">
    <property type="component" value="Unassembled WGS sequence"/>
</dbReference>
<comment type="miscellaneous">
    <text evidence="11">In the RecBCD complex, RecB has a slow 3'-5' helicase, an exonuclease activity and loads RecA onto ssDNA, RecD has a fast 5'-3' helicase activity, while RecC stimulates the ATPase and processivity of the RecB helicase and contributes to recognition of the Chi site.</text>
</comment>
<feature type="binding site" evidence="11">
    <location>
        <begin position="180"/>
        <end position="187"/>
    </location>
    <ligand>
        <name>ATP</name>
        <dbReference type="ChEBI" id="CHEBI:30616"/>
    </ligand>
</feature>
<evidence type="ECO:0000256" key="1">
    <source>
        <dbReference type="ARBA" id="ARBA00022722"/>
    </source>
</evidence>
<dbReference type="SUPFAM" id="SSF52540">
    <property type="entry name" value="P-loop containing nucleoside triphosphate hydrolases"/>
    <property type="match status" value="2"/>
</dbReference>
<protein>
    <recommendedName>
        <fullName evidence="11">RecBCD enzyme subunit RecD</fullName>
        <ecNumber evidence="11">5.6.2.3</ecNumber>
    </recommendedName>
    <alternativeName>
        <fullName evidence="11">DNA 5'-3' helicase subunit RecD</fullName>
    </alternativeName>
    <alternativeName>
        <fullName evidence="11">Exonuclease V subunit RecD</fullName>
        <shortName evidence="11">ExoV subunit RecD</shortName>
    </alternativeName>
    <alternativeName>
        <fullName evidence="11">Helicase/nuclease RecBCD subunit RecD</fullName>
    </alternativeName>
</protein>
<gene>
    <name evidence="11 13" type="primary">recD</name>
    <name evidence="13" type="ORF">GCM10011584_22020</name>
</gene>
<dbReference type="Pfam" id="PF21185">
    <property type="entry name" value="RecD_N"/>
    <property type="match status" value="1"/>
</dbReference>
<comment type="caution">
    <text evidence="13">The sequence shown here is derived from an EMBL/GenBank/DDBJ whole genome shotgun (WGS) entry which is preliminary data.</text>
</comment>
<keyword evidence="10 11" id="KW-0413">Isomerase</keyword>
<name>A0ABQ2NBM2_9ACTN</name>
<dbReference type="Pfam" id="PF13538">
    <property type="entry name" value="UvrD_C_2"/>
    <property type="match status" value="1"/>
</dbReference>
<keyword evidence="5 11" id="KW-0347">Helicase</keyword>
<dbReference type="Pfam" id="PF13245">
    <property type="entry name" value="AAA_19"/>
    <property type="match status" value="1"/>
</dbReference>
<keyword evidence="9 11" id="KW-0234">DNA repair</keyword>
<reference evidence="14" key="1">
    <citation type="journal article" date="2019" name="Int. J. Syst. Evol. Microbiol.">
        <title>The Global Catalogue of Microorganisms (GCM) 10K type strain sequencing project: providing services to taxonomists for standard genome sequencing and annotation.</title>
        <authorList>
            <consortium name="The Broad Institute Genomics Platform"/>
            <consortium name="The Broad Institute Genome Sequencing Center for Infectious Disease"/>
            <person name="Wu L."/>
            <person name="Ma J."/>
        </authorList>
    </citation>
    <scope>NUCLEOTIDE SEQUENCE [LARGE SCALE GENOMIC DNA]</scope>
    <source>
        <strain evidence="14">CGMCC 4.7371</strain>
    </source>
</reference>
<comment type="subunit">
    <text evidence="11">Heterotrimer of RecB, RecC and RecD. All subunits contribute to DNA-binding.</text>
</comment>
<evidence type="ECO:0000313" key="14">
    <source>
        <dbReference type="Proteomes" id="UP000655410"/>
    </source>
</evidence>
<dbReference type="PANTHER" id="PTHR43788">
    <property type="entry name" value="DNA2/NAM7 HELICASE FAMILY MEMBER"/>
    <property type="match status" value="1"/>
</dbReference>
<keyword evidence="14" id="KW-1185">Reference proteome</keyword>
<evidence type="ECO:0000313" key="13">
    <source>
        <dbReference type="EMBL" id="GGO90381.1"/>
    </source>
</evidence>
<dbReference type="InterPro" id="IPR006344">
    <property type="entry name" value="RecD"/>
</dbReference>
<comment type="catalytic activity">
    <reaction evidence="11">
        <text>ATP + H2O = ADP + phosphate + H(+)</text>
        <dbReference type="Rhea" id="RHEA:13065"/>
        <dbReference type="ChEBI" id="CHEBI:15377"/>
        <dbReference type="ChEBI" id="CHEBI:15378"/>
        <dbReference type="ChEBI" id="CHEBI:30616"/>
        <dbReference type="ChEBI" id="CHEBI:43474"/>
        <dbReference type="ChEBI" id="CHEBI:456216"/>
        <dbReference type="EC" id="5.6.2.3"/>
    </reaction>
</comment>
<proteinExistence type="inferred from homology"/>
<keyword evidence="6 11" id="KW-0269">Exonuclease</keyword>
<evidence type="ECO:0000256" key="7">
    <source>
        <dbReference type="ARBA" id="ARBA00022840"/>
    </source>
</evidence>
<dbReference type="InterPro" id="IPR050534">
    <property type="entry name" value="Coronavir_polyprotein_1ab"/>
</dbReference>
<feature type="domain" description="FAD-binding PCMH-type" evidence="12">
    <location>
        <begin position="229"/>
        <end position="408"/>
    </location>
</feature>
<dbReference type="PROSITE" id="PS51387">
    <property type="entry name" value="FAD_PCMH"/>
    <property type="match status" value="1"/>
</dbReference>
<evidence type="ECO:0000256" key="4">
    <source>
        <dbReference type="ARBA" id="ARBA00022801"/>
    </source>
</evidence>
<dbReference type="InterPro" id="IPR016166">
    <property type="entry name" value="FAD-bd_PCMH"/>
</dbReference>
<evidence type="ECO:0000256" key="3">
    <source>
        <dbReference type="ARBA" id="ARBA00022763"/>
    </source>
</evidence>
<dbReference type="CDD" id="cd18809">
    <property type="entry name" value="SF1_C_RecD"/>
    <property type="match status" value="1"/>
</dbReference>
<dbReference type="InterPro" id="IPR027785">
    <property type="entry name" value="UvrD-like_helicase_C"/>
</dbReference>
<dbReference type="PANTHER" id="PTHR43788:SF6">
    <property type="entry name" value="DNA HELICASE B"/>
    <property type="match status" value="1"/>
</dbReference>
<accession>A0ABQ2NBM2</accession>
<dbReference type="InterPro" id="IPR027417">
    <property type="entry name" value="P-loop_NTPase"/>
</dbReference>
<evidence type="ECO:0000256" key="11">
    <source>
        <dbReference type="HAMAP-Rule" id="MF_01487"/>
    </source>
</evidence>
<dbReference type="CDD" id="cd17933">
    <property type="entry name" value="DEXSc_RecD-like"/>
    <property type="match status" value="1"/>
</dbReference>
<keyword evidence="8 11" id="KW-0238">DNA-binding</keyword>
<evidence type="ECO:0000256" key="6">
    <source>
        <dbReference type="ARBA" id="ARBA00022839"/>
    </source>
</evidence>
<dbReference type="HAMAP" id="MF_01487">
    <property type="entry name" value="RecD"/>
    <property type="match status" value="1"/>
</dbReference>
<evidence type="ECO:0000256" key="5">
    <source>
        <dbReference type="ARBA" id="ARBA00022806"/>
    </source>
</evidence>
<keyword evidence="2 11" id="KW-0547">Nucleotide-binding</keyword>
<dbReference type="Gene3D" id="3.40.50.300">
    <property type="entry name" value="P-loop containing nucleotide triphosphate hydrolases"/>
    <property type="match status" value="3"/>
</dbReference>
<keyword evidence="1 11" id="KW-0540">Nuclease</keyword>
<keyword evidence="4 11" id="KW-0378">Hydrolase</keyword>
<dbReference type="InterPro" id="IPR041851">
    <property type="entry name" value="RecD_N_sf"/>
</dbReference>
<dbReference type="RefSeq" id="WP_188784071.1">
    <property type="nucleotide sequence ID" value="NZ_BMNI01000005.1"/>
</dbReference>
<keyword evidence="3 11" id="KW-0227">DNA damage</keyword>
<keyword evidence="7 11" id="KW-0067">ATP-binding</keyword>
<evidence type="ECO:0000256" key="8">
    <source>
        <dbReference type="ARBA" id="ARBA00023125"/>
    </source>
</evidence>
<dbReference type="InterPro" id="IPR049550">
    <property type="entry name" value="RecD_N"/>
</dbReference>
<dbReference type="Gene3D" id="1.10.10.1020">
    <property type="entry name" value="RecBCD complex, subunit RecD, N-terminal domain"/>
    <property type="match status" value="1"/>
</dbReference>
<dbReference type="EC" id="5.6.2.3" evidence="11"/>
<evidence type="ECO:0000256" key="10">
    <source>
        <dbReference type="ARBA" id="ARBA00023235"/>
    </source>
</evidence>
<evidence type="ECO:0000259" key="12">
    <source>
        <dbReference type="PROSITE" id="PS51387"/>
    </source>
</evidence>
<evidence type="ECO:0000256" key="9">
    <source>
        <dbReference type="ARBA" id="ARBA00023204"/>
    </source>
</evidence>
<comment type="similarity">
    <text evidence="11">Belongs to the RecD family.</text>
</comment>
<sequence>MTAGLWESDDPWDVRRALGAGGDLAAYNAAGVLEAADVHVARRVCAIAGDADPRSALAVALAVRAVRHGSVCLALDEVTELAPDLSWPDLEEWREGLTRSKVVASGALAVEHGLVYLERYRAQEQQVADDLIARAARPAPEVDTALLDASLERLYPDPTYAEQRAACAGAATRWTTVLTGGPGTGKTTTVTRILAVLTEQLGPDARIALAAPTGKAAARLQEQVLAAATDLPPADAARLQGLRATTLHRLLGYRRDNQTRFRHDRSNRLPHDLVIVDETSMVSLTMMARLLEAVRPDARLVLVGDPDQLASVEAGAVLDDLVAGFRGRSDSPVVELGTVHRFGATIGELAQAIRAGDAEAAIAVLRAGHDDVRWTETDDPAAVAEAVRAAALPPARVVRAAALAGDPAAALAALDEHRMLSAHRDTVRWWNSRIELWLREAEPGATDLFDRMYAGRPLLVTRNDPGLGLHNGDTGVVVRGEDGRPRAVVAGAGGPLELAPGRLADVETMHAMTIHKSQGSQAREVTVLLPDADSRLLARELLYTAVTRARGVVRLIGGEDALRAALARRAHRASGLQRRLAGSLDSAETTRTRR</sequence>
<comment type="function">
    <text evidence="11">A helicase/nuclease that prepares dsDNA breaks (DSB) for recombinational DNA repair. Binds to DSBs and unwinds DNA via a highly rapid and processive ATP-dependent bidirectional helicase activity. Unwinds dsDNA until it encounters a Chi (crossover hotspot instigator) sequence from the 3' direction. Cuts ssDNA a few nucleotides 3' to the Chi site. The properties and activities of the enzyme are changed at Chi. The Chi-altered holoenzyme produces a long 3'-ssDNA overhang and facilitates RecA-binding to the ssDNA for homologous DNA recombination and repair. Holoenzyme degrades any linearized DNA that is unable to undergo homologous recombination. In the holoenzyme this subunit has ssDNA-dependent ATPase and 5'-3' helicase activity. When added to pre-assembled RecBC greatly stimulates nuclease activity and augments holoenzyme processivity. Negatively regulates the RecA-loading ability of RecBCD.</text>
</comment>
<dbReference type="NCBIfam" id="TIGR01447">
    <property type="entry name" value="recD"/>
    <property type="match status" value="1"/>
</dbReference>
<organism evidence="13 14">
    <name type="scientific">Nocardioides phosphati</name>
    <dbReference type="NCBI Taxonomy" id="1867775"/>
    <lineage>
        <taxon>Bacteria</taxon>
        <taxon>Bacillati</taxon>
        <taxon>Actinomycetota</taxon>
        <taxon>Actinomycetes</taxon>
        <taxon>Propionibacteriales</taxon>
        <taxon>Nocardioidaceae</taxon>
        <taxon>Nocardioides</taxon>
    </lineage>
</organism>